<dbReference type="AlphaFoldDB" id="A0A4S5BT48"/>
<keyword evidence="2" id="KW-1185">Reference proteome</keyword>
<protein>
    <submittedName>
        <fullName evidence="1">Uncharacterized protein</fullName>
    </submittedName>
</protein>
<comment type="caution">
    <text evidence="1">The sequence shown here is derived from an EMBL/GenBank/DDBJ whole genome shotgun (WGS) entry which is preliminary data.</text>
</comment>
<proteinExistence type="predicted"/>
<sequence length="60" mass="6161">MVNSSARTHCGAAPGKSLPPLPNNVLAAMAYMAAQLNTHTLVHALELAGATRSDAAHELP</sequence>
<dbReference type="EMBL" id="SSWX01000003">
    <property type="protein sequence ID" value="THJ35589.1"/>
    <property type="molecule type" value="Genomic_DNA"/>
</dbReference>
<name>A0A4S5BT48_9BURK</name>
<organism evidence="1 2">
    <name type="scientific">Lampropedia aestuarii</name>
    <dbReference type="NCBI Taxonomy" id="2562762"/>
    <lineage>
        <taxon>Bacteria</taxon>
        <taxon>Pseudomonadati</taxon>
        <taxon>Pseudomonadota</taxon>
        <taxon>Betaproteobacteria</taxon>
        <taxon>Burkholderiales</taxon>
        <taxon>Comamonadaceae</taxon>
        <taxon>Lampropedia</taxon>
    </lineage>
</organism>
<evidence type="ECO:0000313" key="2">
    <source>
        <dbReference type="Proteomes" id="UP000306236"/>
    </source>
</evidence>
<evidence type="ECO:0000313" key="1">
    <source>
        <dbReference type="EMBL" id="THJ35589.1"/>
    </source>
</evidence>
<reference evidence="1 2" key="1">
    <citation type="submission" date="2019-04" db="EMBL/GenBank/DDBJ databases">
        <title>Lampropedia sp YIM MLB12 draf genome.</title>
        <authorList>
            <person name="Wang Y.-X."/>
        </authorList>
    </citation>
    <scope>NUCLEOTIDE SEQUENCE [LARGE SCALE GENOMIC DNA]</scope>
    <source>
        <strain evidence="1 2">YIM MLB12</strain>
    </source>
</reference>
<gene>
    <name evidence="1" type="ORF">E8K88_03065</name>
</gene>
<accession>A0A4S5BT48</accession>
<dbReference type="RefSeq" id="WP_136405188.1">
    <property type="nucleotide sequence ID" value="NZ_SSWX01000003.1"/>
</dbReference>
<dbReference type="Proteomes" id="UP000306236">
    <property type="component" value="Unassembled WGS sequence"/>
</dbReference>